<sequence length="42" mass="4536">DSGDYQVSMMRDRCGDMPAIRTGLTVTLPALPDASSIFPPPR</sequence>
<proteinExistence type="predicted"/>
<comment type="caution">
    <text evidence="1">The sequence shown here is derived from an EMBL/GenBank/DDBJ whole genome shotgun (WGS) entry which is preliminary data.</text>
</comment>
<accession>X1GM64</accession>
<protein>
    <submittedName>
        <fullName evidence="1">Uncharacterized protein</fullName>
    </submittedName>
</protein>
<evidence type="ECO:0000313" key="1">
    <source>
        <dbReference type="EMBL" id="GAH34078.1"/>
    </source>
</evidence>
<gene>
    <name evidence="1" type="ORF">S03H2_20064</name>
</gene>
<name>X1GM64_9ZZZZ</name>
<dbReference type="AlphaFoldDB" id="X1GM64"/>
<feature type="non-terminal residue" evidence="1">
    <location>
        <position position="1"/>
    </location>
</feature>
<organism evidence="1">
    <name type="scientific">marine sediment metagenome</name>
    <dbReference type="NCBI Taxonomy" id="412755"/>
    <lineage>
        <taxon>unclassified sequences</taxon>
        <taxon>metagenomes</taxon>
        <taxon>ecological metagenomes</taxon>
    </lineage>
</organism>
<dbReference type="EMBL" id="BARU01010539">
    <property type="protein sequence ID" value="GAH34078.1"/>
    <property type="molecule type" value="Genomic_DNA"/>
</dbReference>
<reference evidence="1" key="1">
    <citation type="journal article" date="2014" name="Front. Microbiol.">
        <title>High frequency of phylogenetically diverse reductive dehalogenase-homologous genes in deep subseafloor sedimentary metagenomes.</title>
        <authorList>
            <person name="Kawai M."/>
            <person name="Futagami T."/>
            <person name="Toyoda A."/>
            <person name="Takaki Y."/>
            <person name="Nishi S."/>
            <person name="Hori S."/>
            <person name="Arai W."/>
            <person name="Tsubouchi T."/>
            <person name="Morono Y."/>
            <person name="Uchiyama I."/>
            <person name="Ito T."/>
            <person name="Fujiyama A."/>
            <person name="Inagaki F."/>
            <person name="Takami H."/>
        </authorList>
    </citation>
    <scope>NUCLEOTIDE SEQUENCE</scope>
    <source>
        <strain evidence="1">Expedition CK06-06</strain>
    </source>
</reference>